<dbReference type="InterPro" id="IPR033640">
    <property type="entry name" value="FAR_C"/>
</dbReference>
<accession>A0A1B0C9F8</accession>
<keyword evidence="15" id="KW-1185">Reference proteome</keyword>
<reference evidence="14" key="3">
    <citation type="submission" date="2020-05" db="UniProtKB">
        <authorList>
            <consortium name="EnsemblMetazoa"/>
        </authorList>
    </citation>
    <scope>IDENTIFICATION</scope>
    <source>
        <strain evidence="14">Jacobina</strain>
    </source>
</reference>
<evidence type="ECO:0000256" key="9">
    <source>
        <dbReference type="ARBA" id="ARBA00052530"/>
    </source>
</evidence>
<evidence type="ECO:0000256" key="4">
    <source>
        <dbReference type="ARBA" id="ARBA00022692"/>
    </source>
</evidence>
<evidence type="ECO:0000256" key="10">
    <source>
        <dbReference type="RuleBase" id="RU363097"/>
    </source>
</evidence>
<keyword evidence="6" id="KW-1133">Transmembrane helix</keyword>
<evidence type="ECO:0000259" key="11">
    <source>
        <dbReference type="Pfam" id="PF03015"/>
    </source>
</evidence>
<feature type="domain" description="Thioester reductase (TE)" evidence="12">
    <location>
        <begin position="58"/>
        <end position="274"/>
    </location>
</feature>
<evidence type="ECO:0000259" key="12">
    <source>
        <dbReference type="Pfam" id="PF07993"/>
    </source>
</evidence>
<dbReference type="Pfam" id="PF07993">
    <property type="entry name" value="NAD_binding_4"/>
    <property type="match status" value="4"/>
</dbReference>
<dbReference type="EnsemblMetazoa" id="LLOJ000580-RA">
    <property type="protein sequence ID" value="LLOJ000580-PA"/>
    <property type="gene ID" value="LLOJ000580"/>
</dbReference>
<dbReference type="CDD" id="cd09071">
    <property type="entry name" value="FAR_C"/>
    <property type="match status" value="1"/>
</dbReference>
<dbReference type="InterPro" id="IPR013120">
    <property type="entry name" value="FAR_NAD-bd"/>
</dbReference>
<evidence type="ECO:0000256" key="7">
    <source>
        <dbReference type="ARBA" id="ARBA00023098"/>
    </source>
</evidence>
<dbReference type="InterPro" id="IPR036291">
    <property type="entry name" value="NAD(P)-bd_dom_sf"/>
</dbReference>
<feature type="domain" description="Thioester reductase (TE)" evidence="12">
    <location>
        <begin position="756"/>
        <end position="1016"/>
    </location>
</feature>
<keyword evidence="7 10" id="KW-0443">Lipid metabolism</keyword>
<dbReference type="VEuPathDB" id="VectorBase:LLOJ000580"/>
<dbReference type="EMBL" id="GITU01000386">
    <property type="protein sequence ID" value="MBC1169089.1"/>
    <property type="molecule type" value="Transcribed_RNA"/>
</dbReference>
<evidence type="ECO:0000256" key="2">
    <source>
        <dbReference type="ARBA" id="ARBA00005928"/>
    </source>
</evidence>
<keyword evidence="4" id="KW-0812">Transmembrane</keyword>
<dbReference type="SUPFAM" id="SSF51735">
    <property type="entry name" value="NAD(P)-binding Rossmann-fold domains"/>
    <property type="match status" value="3"/>
</dbReference>
<dbReference type="InterPro" id="IPR026055">
    <property type="entry name" value="FAR"/>
</dbReference>
<keyword evidence="3 10" id="KW-0444">Lipid biosynthesis</keyword>
<evidence type="ECO:0000256" key="3">
    <source>
        <dbReference type="ARBA" id="ARBA00022516"/>
    </source>
</evidence>
<dbReference type="Gene3D" id="3.40.50.720">
    <property type="entry name" value="NAD(P)-binding Rossmann-like Domain"/>
    <property type="match status" value="3"/>
</dbReference>
<organism evidence="14 15">
    <name type="scientific">Lutzomyia longipalpis</name>
    <name type="common">Sand fly</name>
    <dbReference type="NCBI Taxonomy" id="7200"/>
    <lineage>
        <taxon>Eukaryota</taxon>
        <taxon>Metazoa</taxon>
        <taxon>Ecdysozoa</taxon>
        <taxon>Arthropoda</taxon>
        <taxon>Hexapoda</taxon>
        <taxon>Insecta</taxon>
        <taxon>Pterygota</taxon>
        <taxon>Neoptera</taxon>
        <taxon>Endopterygota</taxon>
        <taxon>Diptera</taxon>
        <taxon>Nematocera</taxon>
        <taxon>Psychodoidea</taxon>
        <taxon>Psychodidae</taxon>
        <taxon>Lutzomyia</taxon>
        <taxon>Lutzomyia</taxon>
    </lineage>
</organism>
<dbReference type="EC" id="1.2.1.84" evidence="10"/>
<dbReference type="FunFam" id="3.40.50.720:FF:000143">
    <property type="entry name" value="Fatty acyl-CoA reductase"/>
    <property type="match status" value="1"/>
</dbReference>
<dbReference type="GO" id="GO:0005777">
    <property type="term" value="C:peroxisome"/>
    <property type="evidence" value="ECO:0007669"/>
    <property type="project" value="TreeGrafter"/>
</dbReference>
<comment type="function">
    <text evidence="10">Catalyzes the reduction of fatty acyl-CoA to fatty alcohols.</text>
</comment>
<dbReference type="VEuPathDB" id="VectorBase:LLONM1_008207"/>
<evidence type="ECO:0000313" key="14">
    <source>
        <dbReference type="EnsemblMetazoa" id="LLOJ000580-PA"/>
    </source>
</evidence>
<dbReference type="PANTHER" id="PTHR11011:SF116">
    <property type="entry name" value="FATTY ACYL-COA REDUCTASE CG5065-RELATED"/>
    <property type="match status" value="1"/>
</dbReference>
<dbReference type="VEuPathDB" id="VectorBase:LLONM1_004073"/>
<keyword evidence="10" id="KW-0560">Oxidoreductase</keyword>
<sequence length="1114" mass="126424">MKGVTANSGSPENLLVASAAKLDLKLKGHFIRQIMDLANECNDYVSVPEFYTGRSVFITGGTGFLGKVLIEKLLRLCPGIRNIYLLIRPKRGQKAKDRFSDLLGAPIFDKLRREHPNSLNKLIPIYGDISLEMLGLSKDDQALLCRYVSVVFHLAATVKFDEKLKLSVTINTLGTKRLIELCHKMIFLKALVHVSTAFCNSDRSEVSEVIYPPPYDANDIISLVKWLPEDLLDNLTPSLIGKRPNTYTFTKALAEHVLSNEANNLPITIVRPSVGWLDNYYGPTLSIILQDLKLKGHFIRQAMDLANECNDYVSVPEFYTSRSVFITGGTGFLGKVLIEKLLGSCPGIRNIYLLIRPKRGQKAKDRFSDLLEAPALLCRNVSVVFHLAATVKFDEKLKLSVTINTLGTKRIVELCHKMIFLKALVHVSTAFCNSDRSEVSEVIYPPHYDSNDIISLVKWLPEDLLDDLTPSLIGKRPNTYTFTKALAEHVLSNEANNLPITIVRPSVVLSSLNEPVPGWLDNYYGPTLSIILQGMGLVRVMLIDKSIRSDFIPVDIVANLMIVSAWRQATTTNKNVIVYNCISGKDNPLDLGRFIQLCTSNLRKYPLENSFYYPYGLAIYKQPLYSISTYLLQTIPTGIVDVICLLTKGKRKYGKILKKYHIGVEKLRFFSTRQLEFQNENVRELRDVLSTTDQKLFNIDVSQMSWEDYLENYVLGFRTYLLKQSTDSLPKSRQRLQRYLFHFFVHEPLFYEANFVLIEKLLRSCPGIGNIYLLIRPKRGQEVKDRFSDLLGAPIFDKRRQEHPNSLNKLIPIYGDISLEVLGLSKDDQALLCRNVSVVFHLAATVKFDEKLKLSVTINTLGTKRLIELCHKMIFLKALVHVSTAFCNSDRSEVSEVIYPPPYDANDIISLVKWLPEDLLDNLTPSLIGKRPNTYTFTKALAEHVLSNEATDLPVAIVRPSITLSSLNEPVPGWLDNYYGPTGTTVLQGMGLVRVILIDKSKRVDFIPVDIVANLMIVSAWRQATMADKSLVVYNCVSRENPLDWGRFVSLSTKYLRKYPLDQKLFNIDVSRMSWEDYLENYVLGFRTYLLKQSTDSLPKSRQRLQMYASLFFH</sequence>
<reference evidence="15" key="1">
    <citation type="submission" date="2012-05" db="EMBL/GenBank/DDBJ databases">
        <title>Whole Genome Assembly of Lutzomyia longipalpis.</title>
        <authorList>
            <person name="Richards S."/>
            <person name="Qu C."/>
            <person name="Dillon R."/>
            <person name="Worley K."/>
            <person name="Scherer S."/>
            <person name="Batterton M."/>
            <person name="Taylor A."/>
            <person name="Hawes A."/>
            <person name="Hernandez B."/>
            <person name="Kovar C."/>
            <person name="Mandapat C."/>
            <person name="Pham C."/>
            <person name="Qu C."/>
            <person name="Jing C."/>
            <person name="Bess C."/>
            <person name="Bandaranaike D."/>
            <person name="Ngo D."/>
            <person name="Ongeri F."/>
            <person name="Arias F."/>
            <person name="Lara F."/>
            <person name="Weissenberger G."/>
            <person name="Kamau G."/>
            <person name="Han H."/>
            <person name="Shen H."/>
            <person name="Dinh H."/>
            <person name="Khalil I."/>
            <person name="Jones J."/>
            <person name="Shafer J."/>
            <person name="Jayaseelan J."/>
            <person name="Quiroz J."/>
            <person name="Blankenburg K."/>
            <person name="Nguyen L."/>
            <person name="Jackson L."/>
            <person name="Francisco L."/>
            <person name="Tang L.-Y."/>
            <person name="Pu L.-L."/>
            <person name="Perales L."/>
            <person name="Lorensuhewa L."/>
            <person name="Munidasa M."/>
            <person name="Coyle M."/>
            <person name="Taylor M."/>
            <person name="Puazo M."/>
            <person name="Firestine M."/>
            <person name="Scheel M."/>
            <person name="Javaid M."/>
            <person name="Wang M."/>
            <person name="Li M."/>
            <person name="Tabassum N."/>
            <person name="Saada N."/>
            <person name="Osuji N."/>
            <person name="Aqrawi P."/>
            <person name="Fu Q."/>
            <person name="Thornton R."/>
            <person name="Raj R."/>
            <person name="Goodspeed R."/>
            <person name="Mata R."/>
            <person name="Najjar R."/>
            <person name="Gubbala S."/>
            <person name="Lee S."/>
            <person name="Denson S."/>
            <person name="Patil S."/>
            <person name="Macmil S."/>
            <person name="Qi S."/>
            <person name="Matskevitch T."/>
            <person name="Palculict T."/>
            <person name="Mathew T."/>
            <person name="Vee V."/>
            <person name="Velamala V."/>
            <person name="Korchina V."/>
            <person name="Cai W."/>
            <person name="Liu W."/>
            <person name="Dai W."/>
            <person name="Zou X."/>
            <person name="Zhu Y."/>
            <person name="Zhang Y."/>
            <person name="Wu Y.-Q."/>
            <person name="Xin Y."/>
            <person name="Nazarath L."/>
            <person name="Kovar C."/>
            <person name="Han Y."/>
            <person name="Muzny D."/>
            <person name="Gibbs R."/>
        </authorList>
    </citation>
    <scope>NUCLEOTIDE SEQUENCE [LARGE SCALE GENOMIC DNA]</scope>
    <source>
        <strain evidence="15">Jacobina</strain>
    </source>
</reference>
<dbReference type="VEuPathDB" id="VectorBase:LLONM1_007679"/>
<proteinExistence type="inferred from homology"/>
<comment type="similarity">
    <text evidence="2 10">Belongs to the fatty acyl-CoA reductase family.</text>
</comment>
<dbReference type="Proteomes" id="UP000092461">
    <property type="component" value="Unassembled WGS sequence"/>
</dbReference>
<dbReference type="GO" id="GO:0016020">
    <property type="term" value="C:membrane"/>
    <property type="evidence" value="ECO:0007669"/>
    <property type="project" value="UniProtKB-SubCell"/>
</dbReference>
<feature type="domain" description="Thioester reductase (TE)" evidence="12">
    <location>
        <begin position="376"/>
        <end position="561"/>
    </location>
</feature>
<evidence type="ECO:0000313" key="15">
    <source>
        <dbReference type="Proteomes" id="UP000092461"/>
    </source>
</evidence>
<evidence type="ECO:0000313" key="13">
    <source>
        <dbReference type="EMBL" id="MBC1169089.1"/>
    </source>
</evidence>
<comment type="catalytic activity">
    <reaction evidence="9 10">
        <text>a long-chain fatty acyl-CoA + 2 NADPH + 2 H(+) = a long-chain primary fatty alcohol + 2 NADP(+) + CoA</text>
        <dbReference type="Rhea" id="RHEA:52716"/>
        <dbReference type="ChEBI" id="CHEBI:15378"/>
        <dbReference type="ChEBI" id="CHEBI:57287"/>
        <dbReference type="ChEBI" id="CHEBI:57783"/>
        <dbReference type="ChEBI" id="CHEBI:58349"/>
        <dbReference type="ChEBI" id="CHEBI:77396"/>
        <dbReference type="ChEBI" id="CHEBI:83139"/>
        <dbReference type="EC" id="1.2.1.84"/>
    </reaction>
</comment>
<feature type="domain" description="Fatty acyl-CoA reductase C-terminal" evidence="11">
    <location>
        <begin position="633"/>
        <end position="724"/>
    </location>
</feature>
<dbReference type="EMBL" id="AJWK01002279">
    <property type="status" value="NOT_ANNOTATED_CDS"/>
    <property type="molecule type" value="Genomic_DNA"/>
</dbReference>
<dbReference type="GO" id="GO:0035336">
    <property type="term" value="P:long-chain fatty-acyl-CoA metabolic process"/>
    <property type="evidence" value="ECO:0007669"/>
    <property type="project" value="TreeGrafter"/>
</dbReference>
<dbReference type="Pfam" id="PF03015">
    <property type="entry name" value="Sterile"/>
    <property type="match status" value="1"/>
</dbReference>
<evidence type="ECO:0000256" key="6">
    <source>
        <dbReference type="ARBA" id="ARBA00022989"/>
    </source>
</evidence>
<comment type="subcellular location">
    <subcellularLocation>
        <location evidence="1">Membrane</location>
        <topology evidence="1">Multi-pass membrane protein</topology>
    </subcellularLocation>
</comment>
<feature type="domain" description="Thioester reductase (TE)" evidence="12">
    <location>
        <begin position="326"/>
        <end position="372"/>
    </location>
</feature>
<reference evidence="13" key="2">
    <citation type="journal article" date="2020" name="BMC">
        <title>Leishmania infection induces a limited differential gene expression in the sand fly midgut.</title>
        <authorList>
            <person name="Coutinho-Abreu I.V."/>
            <person name="Serafim T.D."/>
            <person name="Meneses C."/>
            <person name="Kamhawi S."/>
            <person name="Oliveira F."/>
            <person name="Valenzuela J.G."/>
        </authorList>
    </citation>
    <scope>NUCLEOTIDE SEQUENCE</scope>
    <source>
        <strain evidence="13">Jacobina</strain>
        <tissue evidence="13">Midgut</tissue>
    </source>
</reference>
<keyword evidence="8" id="KW-0472">Membrane</keyword>
<dbReference type="PANTHER" id="PTHR11011">
    <property type="entry name" value="MALE STERILITY PROTEIN 2-RELATED"/>
    <property type="match status" value="1"/>
</dbReference>
<evidence type="ECO:0000256" key="8">
    <source>
        <dbReference type="ARBA" id="ARBA00023136"/>
    </source>
</evidence>
<protein>
    <recommendedName>
        <fullName evidence="10">Fatty acyl-CoA reductase</fullName>
        <ecNumber evidence="10">1.2.1.84</ecNumber>
    </recommendedName>
</protein>
<evidence type="ECO:0000256" key="1">
    <source>
        <dbReference type="ARBA" id="ARBA00004141"/>
    </source>
</evidence>
<name>A0A1B0C9F8_LUTLO</name>
<dbReference type="GO" id="GO:0102965">
    <property type="term" value="F:alcohol-forming long-chain fatty acyl-CoA reductase activity"/>
    <property type="evidence" value="ECO:0007669"/>
    <property type="project" value="UniProtKB-EC"/>
</dbReference>
<dbReference type="CDD" id="cd05236">
    <property type="entry name" value="FAR-N_SDR_e"/>
    <property type="match status" value="3"/>
</dbReference>
<dbReference type="GO" id="GO:0080019">
    <property type="term" value="F:alcohol-forming very long-chain fatty acyl-CoA reductase activity"/>
    <property type="evidence" value="ECO:0007669"/>
    <property type="project" value="InterPro"/>
</dbReference>
<dbReference type="EMBL" id="AJWK01002280">
    <property type="status" value="NOT_ANNOTATED_CDS"/>
    <property type="molecule type" value="Genomic_DNA"/>
</dbReference>
<evidence type="ECO:0000256" key="5">
    <source>
        <dbReference type="ARBA" id="ARBA00022857"/>
    </source>
</evidence>
<keyword evidence="5 10" id="KW-0521">NADP</keyword>
<dbReference type="AlphaFoldDB" id="A0A1B0C9F8"/>